<feature type="compositionally biased region" description="Basic and acidic residues" evidence="1">
    <location>
        <begin position="1"/>
        <end position="10"/>
    </location>
</feature>
<sequence>MADEDGRNEETSQVTRSTNTTRSVSASSNWSHTQSTMVDNNKSYTNNRMAVPIKQEDTRSMQETIPSRGTVPDSERYGKGAGNVHPKNVSKSSPLPVGVSATSSGCGGGNSSGNIQGKRTNRKNKKGVVVYDPSDLSKPFPEDYQLYCYKYGSFLNAVILEVCKKEDAPLMETETE</sequence>
<evidence type="ECO:0000256" key="1">
    <source>
        <dbReference type="SAM" id="MobiDB-lite"/>
    </source>
</evidence>
<dbReference type="EMBL" id="GBHO01014735">
    <property type="protein sequence ID" value="JAG28869.1"/>
    <property type="molecule type" value="Transcribed_RNA"/>
</dbReference>
<dbReference type="GO" id="GO:0016740">
    <property type="term" value="F:transferase activity"/>
    <property type="evidence" value="ECO:0007669"/>
    <property type="project" value="UniProtKB-KW"/>
</dbReference>
<reference evidence="2" key="2">
    <citation type="submission" date="2014-07" db="EMBL/GenBank/DDBJ databases">
        <authorList>
            <person name="Hull J."/>
        </authorList>
    </citation>
    <scope>NUCLEOTIDE SEQUENCE</scope>
</reference>
<gene>
    <name evidence="2" type="primary">AKR1_2</name>
    <name evidence="2" type="ORF">CM83_5217</name>
</gene>
<protein>
    <submittedName>
        <fullName evidence="2">Palmitoyltransferase AKR1</fullName>
    </submittedName>
</protein>
<evidence type="ECO:0000313" key="2">
    <source>
        <dbReference type="EMBL" id="JAG28869.1"/>
    </source>
</evidence>
<feature type="region of interest" description="Disordered" evidence="1">
    <location>
        <begin position="1"/>
        <end position="126"/>
    </location>
</feature>
<name>A0A0A9Y9K4_LYGHE</name>
<accession>A0A0A9Y9K4</accession>
<organism evidence="2">
    <name type="scientific">Lygus hesperus</name>
    <name type="common">Western plant bug</name>
    <dbReference type="NCBI Taxonomy" id="30085"/>
    <lineage>
        <taxon>Eukaryota</taxon>
        <taxon>Metazoa</taxon>
        <taxon>Ecdysozoa</taxon>
        <taxon>Arthropoda</taxon>
        <taxon>Hexapoda</taxon>
        <taxon>Insecta</taxon>
        <taxon>Pterygota</taxon>
        <taxon>Neoptera</taxon>
        <taxon>Paraneoptera</taxon>
        <taxon>Hemiptera</taxon>
        <taxon>Heteroptera</taxon>
        <taxon>Panheteroptera</taxon>
        <taxon>Cimicomorpha</taxon>
        <taxon>Miridae</taxon>
        <taxon>Mirini</taxon>
        <taxon>Lygus</taxon>
    </lineage>
</organism>
<dbReference type="AlphaFoldDB" id="A0A0A9Y9K4"/>
<feature type="compositionally biased region" description="Polar residues" evidence="1">
    <location>
        <begin position="30"/>
        <end position="48"/>
    </location>
</feature>
<feature type="compositionally biased region" description="Low complexity" evidence="1">
    <location>
        <begin position="11"/>
        <end position="29"/>
    </location>
</feature>
<proteinExistence type="predicted"/>
<reference evidence="2" key="1">
    <citation type="journal article" date="2014" name="PLoS ONE">
        <title>Transcriptome-Based Identification of ABC Transporters in the Western Tarnished Plant Bug Lygus hesperus.</title>
        <authorList>
            <person name="Hull J.J."/>
            <person name="Chaney K."/>
            <person name="Geib S.M."/>
            <person name="Fabrick J.A."/>
            <person name="Brent C.S."/>
            <person name="Walsh D."/>
            <person name="Lavine L.C."/>
        </authorList>
    </citation>
    <scope>NUCLEOTIDE SEQUENCE</scope>
</reference>
<keyword evidence="2" id="KW-0808">Transferase</keyword>